<dbReference type="SUPFAM" id="SSF47413">
    <property type="entry name" value="lambda repressor-like DNA-binding domains"/>
    <property type="match status" value="1"/>
</dbReference>
<dbReference type="Gene3D" id="1.10.260.40">
    <property type="entry name" value="lambda repressor-like DNA-binding domains"/>
    <property type="match status" value="1"/>
</dbReference>
<protein>
    <submittedName>
        <fullName evidence="2">DNA-binding protein</fullName>
    </submittedName>
</protein>
<dbReference type="OrthoDB" id="2897536at2"/>
<evidence type="ECO:0000313" key="3">
    <source>
        <dbReference type="Proteomes" id="UP000265325"/>
    </source>
</evidence>
<accession>A0A2P2GSM8</accession>
<dbReference type="SMART" id="SM00530">
    <property type="entry name" value="HTH_XRE"/>
    <property type="match status" value="1"/>
</dbReference>
<dbReference type="RefSeq" id="WP_046907309.1">
    <property type="nucleotide sequence ID" value="NZ_BAAAXG010000026.1"/>
</dbReference>
<dbReference type="Proteomes" id="UP000265325">
    <property type="component" value="Unassembled WGS sequence"/>
</dbReference>
<dbReference type="GO" id="GO:0003677">
    <property type="term" value="F:DNA binding"/>
    <property type="evidence" value="ECO:0007669"/>
    <property type="project" value="UniProtKB-KW"/>
</dbReference>
<gene>
    <name evidence="2" type="ORF">VO63_10070</name>
</gene>
<dbReference type="InterPro" id="IPR010982">
    <property type="entry name" value="Lambda_DNA-bd_dom_sf"/>
</dbReference>
<proteinExistence type="predicted"/>
<dbReference type="PROSITE" id="PS50943">
    <property type="entry name" value="HTH_CROC1"/>
    <property type="match status" value="1"/>
</dbReference>
<dbReference type="Pfam" id="PF19054">
    <property type="entry name" value="DUF5753"/>
    <property type="match status" value="1"/>
</dbReference>
<name>A0A2P2GSM8_STREW</name>
<dbReference type="AlphaFoldDB" id="A0A2P2GSM8"/>
<keyword evidence="3" id="KW-1185">Reference proteome</keyword>
<organism evidence="2 3">
    <name type="scientific">Streptomyces showdoensis</name>
    <dbReference type="NCBI Taxonomy" id="68268"/>
    <lineage>
        <taxon>Bacteria</taxon>
        <taxon>Bacillati</taxon>
        <taxon>Actinomycetota</taxon>
        <taxon>Actinomycetes</taxon>
        <taxon>Kitasatosporales</taxon>
        <taxon>Streptomycetaceae</taxon>
        <taxon>Streptomyces</taxon>
    </lineage>
</organism>
<sequence length="279" mass="31244">MTNQKELDATSSPRAAYGVLLRRLRSQRGWTQDELASRSAYSSQHISAVETTRKPPSLPFSVQMDEIFGTKGTADSLEREWQKTRPGPLLEGFPEYVANEGQAVEIRLYEIGIIPGLLQTTGYAQCLAESNVRRGSISVERADRRVRFLAERQAALVRPVPPMMLIVLDESCIRRQVGGPKVMAEQLDHLLMIAEQPNSVIQVAPYGIGEHRAFDLPLNLLTLPDMTVVAYAESQIRGHMERDRESVLRLLTTYHQLQAEALPHAASVAMIREARKAYP</sequence>
<evidence type="ECO:0000313" key="2">
    <source>
        <dbReference type="EMBL" id="KKZ73945.1"/>
    </source>
</evidence>
<reference evidence="2 3" key="1">
    <citation type="submission" date="2015-05" db="EMBL/GenBank/DDBJ databases">
        <title>Draft Genome assembly of Streptomyces showdoensis.</title>
        <authorList>
            <person name="Thapa K.K."/>
            <person name="Metsa-Ketela M."/>
        </authorList>
    </citation>
    <scope>NUCLEOTIDE SEQUENCE [LARGE SCALE GENOMIC DNA]</scope>
    <source>
        <strain evidence="2 3">ATCC 15227</strain>
    </source>
</reference>
<dbReference type="CDD" id="cd00093">
    <property type="entry name" value="HTH_XRE"/>
    <property type="match status" value="1"/>
</dbReference>
<feature type="domain" description="HTH cro/C1-type" evidence="1">
    <location>
        <begin position="21"/>
        <end position="77"/>
    </location>
</feature>
<dbReference type="Pfam" id="PF13560">
    <property type="entry name" value="HTH_31"/>
    <property type="match status" value="1"/>
</dbReference>
<keyword evidence="2" id="KW-0238">DNA-binding</keyword>
<dbReference type="InterPro" id="IPR043917">
    <property type="entry name" value="DUF5753"/>
</dbReference>
<dbReference type="EMBL" id="LAQS01000012">
    <property type="protein sequence ID" value="KKZ73945.1"/>
    <property type="molecule type" value="Genomic_DNA"/>
</dbReference>
<comment type="caution">
    <text evidence="2">The sequence shown here is derived from an EMBL/GenBank/DDBJ whole genome shotgun (WGS) entry which is preliminary data.</text>
</comment>
<evidence type="ECO:0000259" key="1">
    <source>
        <dbReference type="PROSITE" id="PS50943"/>
    </source>
</evidence>
<dbReference type="InterPro" id="IPR001387">
    <property type="entry name" value="Cro/C1-type_HTH"/>
</dbReference>